<reference evidence="4 5" key="1">
    <citation type="submission" date="2017-06" db="EMBL/GenBank/DDBJ databases">
        <title>A platform for efficient transgenesis in Macrostomum lignano, a flatworm model organism for stem cell research.</title>
        <authorList>
            <person name="Berezikov E."/>
        </authorList>
    </citation>
    <scope>NUCLEOTIDE SEQUENCE [LARGE SCALE GENOMIC DNA]</scope>
    <source>
        <strain evidence="4">DV1</strain>
        <tissue evidence="4">Whole organism</tissue>
    </source>
</reference>
<feature type="compositionally biased region" description="Low complexity" evidence="2">
    <location>
        <begin position="157"/>
        <end position="166"/>
    </location>
</feature>
<feature type="compositionally biased region" description="Basic residues" evidence="2">
    <location>
        <begin position="244"/>
        <end position="253"/>
    </location>
</feature>
<dbReference type="InterPro" id="IPR040046">
    <property type="entry name" value="FAM228"/>
</dbReference>
<dbReference type="PANTHER" id="PTHR28584:SF1">
    <property type="entry name" value="PROTEIN FAM228B"/>
    <property type="match status" value="1"/>
</dbReference>
<dbReference type="EMBL" id="NIVC01000380">
    <property type="protein sequence ID" value="PAA84348.1"/>
    <property type="molecule type" value="Genomic_DNA"/>
</dbReference>
<proteinExistence type="inferred from homology"/>
<name>A0A267GE82_9PLAT</name>
<gene>
    <name evidence="4" type="ORF">BOX15_Mlig000006g1</name>
    <name evidence="3" type="ORF">BOX15_Mlig000006g2</name>
</gene>
<evidence type="ECO:0000256" key="2">
    <source>
        <dbReference type="SAM" id="MobiDB-lite"/>
    </source>
</evidence>
<comment type="similarity">
    <text evidence="1">Belongs to the FAM228 family.</text>
</comment>
<sequence length="262" mass="29171">VIVIQEANTMSCSRASSATSTRSVRVDSQKSIGHTDQLQNWISERMVTVIEARSNAELLATAEDCDRLQNTERALTAKINGLLFDAGLARLRRRQVASERWNRKVYEPLQDRIESLVHAEGAQWSLERARMHTEYLETINRRGFHPMDTYSPSGHCPVPRSRPSVSAPGPLAPSSSTAAEQQLLLRCSTGESYPIRDAETIANRARLPALPLAPTPANVGAAAANWPAWRGMRLAQIDSPVRQRSQRRMRPKASFHSQVEIV</sequence>
<evidence type="ECO:0000313" key="5">
    <source>
        <dbReference type="Proteomes" id="UP000215902"/>
    </source>
</evidence>
<evidence type="ECO:0000256" key="1">
    <source>
        <dbReference type="ARBA" id="ARBA00007753"/>
    </source>
</evidence>
<protein>
    <submittedName>
        <fullName evidence="4">Uncharacterized protein</fullName>
    </submittedName>
</protein>
<feature type="region of interest" description="Disordered" evidence="2">
    <location>
        <begin position="242"/>
        <end position="262"/>
    </location>
</feature>
<accession>A0A267GE82</accession>
<organism evidence="4 5">
    <name type="scientific">Macrostomum lignano</name>
    <dbReference type="NCBI Taxonomy" id="282301"/>
    <lineage>
        <taxon>Eukaryota</taxon>
        <taxon>Metazoa</taxon>
        <taxon>Spiralia</taxon>
        <taxon>Lophotrochozoa</taxon>
        <taxon>Platyhelminthes</taxon>
        <taxon>Rhabditophora</taxon>
        <taxon>Macrostomorpha</taxon>
        <taxon>Macrostomida</taxon>
        <taxon>Macrostomidae</taxon>
        <taxon>Macrostomum</taxon>
    </lineage>
</organism>
<keyword evidence="5" id="KW-1185">Reference proteome</keyword>
<dbReference type="Proteomes" id="UP000215902">
    <property type="component" value="Unassembled WGS sequence"/>
</dbReference>
<dbReference type="PANTHER" id="PTHR28584">
    <property type="entry name" value="FAMILY WITH SEQUENCE SIMILARITY 228 MEMBER A"/>
    <property type="match status" value="1"/>
</dbReference>
<dbReference type="AlphaFoldDB" id="A0A267GE82"/>
<comment type="caution">
    <text evidence="4">The sequence shown here is derived from an EMBL/GenBank/DDBJ whole genome shotgun (WGS) entry which is preliminary data.</text>
</comment>
<evidence type="ECO:0000313" key="4">
    <source>
        <dbReference type="EMBL" id="PAA84348.1"/>
    </source>
</evidence>
<evidence type="ECO:0000313" key="3">
    <source>
        <dbReference type="EMBL" id="PAA46300.1"/>
    </source>
</evidence>
<dbReference type="EMBL" id="NIVC01004941">
    <property type="protein sequence ID" value="PAA46300.1"/>
    <property type="molecule type" value="Genomic_DNA"/>
</dbReference>
<dbReference type="STRING" id="282301.A0A267GE82"/>
<feature type="region of interest" description="Disordered" evidence="2">
    <location>
        <begin position="151"/>
        <end position="178"/>
    </location>
</feature>
<feature type="non-terminal residue" evidence="4">
    <location>
        <position position="1"/>
    </location>
</feature>